<keyword evidence="5" id="KW-0520">NAD</keyword>
<evidence type="ECO:0000259" key="9">
    <source>
        <dbReference type="Pfam" id="PF02737"/>
    </source>
</evidence>
<dbReference type="CDD" id="cd06558">
    <property type="entry name" value="crotonase-like"/>
    <property type="match status" value="1"/>
</dbReference>
<dbReference type="Gene3D" id="3.90.226.10">
    <property type="entry name" value="2-enoyl-CoA Hydratase, Chain A, domain 1"/>
    <property type="match status" value="1"/>
</dbReference>
<dbReference type="InterPro" id="IPR006176">
    <property type="entry name" value="3-OHacyl-CoA_DH_NAD-bd"/>
</dbReference>
<dbReference type="InterPro" id="IPR036291">
    <property type="entry name" value="NAD(P)-bd_dom_sf"/>
</dbReference>
<dbReference type="OrthoDB" id="9771883at2"/>
<dbReference type="SUPFAM" id="SSF52096">
    <property type="entry name" value="ClpP/crotonase"/>
    <property type="match status" value="1"/>
</dbReference>
<evidence type="ECO:0000256" key="6">
    <source>
        <dbReference type="ARBA" id="ARBA00023098"/>
    </source>
</evidence>
<dbReference type="PROSITE" id="PS51257">
    <property type="entry name" value="PROKAR_LIPOPROTEIN"/>
    <property type="match status" value="1"/>
</dbReference>
<dbReference type="Pfam" id="PF00725">
    <property type="entry name" value="3HCDH"/>
    <property type="match status" value="1"/>
</dbReference>
<organism evidence="10 11">
    <name type="scientific">Aequorivita lipolytica</name>
    <dbReference type="NCBI Taxonomy" id="153267"/>
    <lineage>
        <taxon>Bacteria</taxon>
        <taxon>Pseudomonadati</taxon>
        <taxon>Bacteroidota</taxon>
        <taxon>Flavobacteriia</taxon>
        <taxon>Flavobacteriales</taxon>
        <taxon>Flavobacteriaceae</taxon>
        <taxon>Aequorivita</taxon>
    </lineage>
</organism>
<evidence type="ECO:0000256" key="1">
    <source>
        <dbReference type="ARBA" id="ARBA00005005"/>
    </source>
</evidence>
<evidence type="ECO:0000256" key="5">
    <source>
        <dbReference type="ARBA" id="ARBA00023027"/>
    </source>
</evidence>
<name>A0A5C6YLW2_9FLAO</name>
<dbReference type="AlphaFoldDB" id="A0A5C6YLW2"/>
<dbReference type="Pfam" id="PF00378">
    <property type="entry name" value="ECH_1"/>
    <property type="match status" value="1"/>
</dbReference>
<dbReference type="Gene3D" id="1.10.1040.50">
    <property type="match status" value="1"/>
</dbReference>
<comment type="caution">
    <text evidence="10">The sequence shown here is derived from an EMBL/GenBank/DDBJ whole genome shotgun (WGS) entry which is preliminary data.</text>
</comment>
<accession>A0A5C6YLW2</accession>
<dbReference type="GO" id="GO:0003857">
    <property type="term" value="F:(3S)-3-hydroxyacyl-CoA dehydrogenase (NAD+) activity"/>
    <property type="evidence" value="ECO:0007669"/>
    <property type="project" value="UniProtKB-EC"/>
</dbReference>
<dbReference type="Proteomes" id="UP000321945">
    <property type="component" value="Unassembled WGS sequence"/>
</dbReference>
<proteinExistence type="predicted"/>
<dbReference type="InterPro" id="IPR001753">
    <property type="entry name" value="Enoyl-CoA_hydra/iso"/>
</dbReference>
<dbReference type="InterPro" id="IPR006108">
    <property type="entry name" value="3HC_DH_C"/>
</dbReference>
<reference evidence="10 11" key="1">
    <citation type="submission" date="2019-08" db="EMBL/GenBank/DDBJ databases">
        <title>Genome of Aequorivita lipolytica Y10-2 (type strain).</title>
        <authorList>
            <person name="Bowman J.P."/>
        </authorList>
    </citation>
    <scope>NUCLEOTIDE SEQUENCE [LARGE SCALE GENOMIC DNA]</scope>
    <source>
        <strain evidence="10 11">Y10-2</strain>
    </source>
</reference>
<evidence type="ECO:0000313" key="11">
    <source>
        <dbReference type="Proteomes" id="UP000321945"/>
    </source>
</evidence>
<evidence type="ECO:0000256" key="4">
    <source>
        <dbReference type="ARBA" id="ARBA00023002"/>
    </source>
</evidence>
<feature type="domain" description="3-hydroxyacyl-CoA dehydrogenase NAD binding" evidence="9">
    <location>
        <begin position="8"/>
        <end position="206"/>
    </location>
</feature>
<sequence length="802" mass="89135">MSKRRINKVAVIGSGIMGSGIACHFANIGVEVLLLDIVPRELTDDEKKKGLTLEDKVVRNRIVNTDLQKAIKSNPAPLYHKDFAKRISTGNLEDDISKVKTADWIIEVVVERLDIKKQVFENLDKHRKPGTLITSNTSGIPIKFMSEGRSEDFQKHFCGTHFFNPPRYLKLFEIIPGPKTSTEVLDFLNGYGEKFLGKTSVVAKDTPAFIGNRIGIFGIQSLFHQVKDMGLTVEEVDKLTGPVIGRPKSATFRTVDVVGLDTLVHVSKGIYDNVPDDEEHGIFQIPGFIDTMMEKKWLGSKSGQGFYKKVKNDDGSSEILTLDLDSLEYRKSKKASFDSLENTKSVDKVTDRFPILIKGEDKAGEFYRKNFGAMFAYVSKRIPEITDELYKIDDAMKAGFGWDNGPFEIWDAVGVKKGIELIKDLGKEPAAWVNEMLEAGVDSFYTIKDGNTYYYDIPQKKHVKVPGQDSFIILDNIRKTSEVFRNNGVVVEDLGDGILNVEFISKMNSVGGDVLAGINKAIDMAEKDYDGLVIANNGKNFSVGANIGMIFMMAVEQEYEELNAAVKYFQDTSMRIRYSSIPVVVAPHGMTLGGGCEFTLHADRVVAAAESYIGLVEFGVGVIPGGGGSKEMTLRASDTFKKDDVELNRLQDYFLTIGMAKVSTSAYEAYDTGILQKGKDIVIVNQNRQIAAAKEVARFMADQGYTKPIQRTDIKVLGKQALGMFLVGTDQMYAGNYISEHDKKIANKLAYVMAGGDLSEASYVSEQYLLDLEREAFLSLTGERKTLERLQHMIQKGKPLRN</sequence>
<gene>
    <name evidence="10" type="ORF">ESV24_11575</name>
</gene>
<keyword evidence="4" id="KW-0560">Oxidoreductase</keyword>
<dbReference type="SUPFAM" id="SSF48179">
    <property type="entry name" value="6-phosphogluconate dehydrogenase C-terminal domain-like"/>
    <property type="match status" value="2"/>
</dbReference>
<keyword evidence="11" id="KW-1185">Reference proteome</keyword>
<dbReference type="PANTHER" id="PTHR48075:SF7">
    <property type="entry name" value="3-HYDROXYACYL-COA DEHYDROGENASE-RELATED"/>
    <property type="match status" value="1"/>
</dbReference>
<dbReference type="Pfam" id="PF02737">
    <property type="entry name" value="3HCDH_N"/>
    <property type="match status" value="1"/>
</dbReference>
<evidence type="ECO:0000256" key="7">
    <source>
        <dbReference type="ARBA" id="ARBA00049556"/>
    </source>
</evidence>
<dbReference type="RefSeq" id="WP_111816663.1">
    <property type="nucleotide sequence ID" value="NZ_CBCRZQ010000009.1"/>
</dbReference>
<dbReference type="InterPro" id="IPR008927">
    <property type="entry name" value="6-PGluconate_DH-like_C_sf"/>
</dbReference>
<dbReference type="GO" id="GO:0006635">
    <property type="term" value="P:fatty acid beta-oxidation"/>
    <property type="evidence" value="ECO:0007669"/>
    <property type="project" value="UniProtKB-UniPathway"/>
</dbReference>
<dbReference type="UniPathway" id="UPA00659"/>
<keyword evidence="3" id="KW-0442">Lipid degradation</keyword>
<dbReference type="SUPFAM" id="SSF51735">
    <property type="entry name" value="NAD(P)-binding Rossmann-fold domains"/>
    <property type="match status" value="1"/>
</dbReference>
<keyword evidence="2" id="KW-0276">Fatty acid metabolism</keyword>
<protein>
    <submittedName>
        <fullName evidence="10">3-hydroxyacyl-CoA dehydrogenase</fullName>
    </submittedName>
</protein>
<evidence type="ECO:0000256" key="3">
    <source>
        <dbReference type="ARBA" id="ARBA00022963"/>
    </source>
</evidence>
<evidence type="ECO:0000256" key="2">
    <source>
        <dbReference type="ARBA" id="ARBA00022832"/>
    </source>
</evidence>
<feature type="domain" description="3-hydroxyacyl-CoA dehydrogenase C-terminal" evidence="8">
    <location>
        <begin position="209"/>
        <end position="308"/>
    </location>
</feature>
<dbReference type="InterPro" id="IPR029045">
    <property type="entry name" value="ClpP/crotonase-like_dom_sf"/>
</dbReference>
<keyword evidence="6" id="KW-0443">Lipid metabolism</keyword>
<dbReference type="PANTHER" id="PTHR48075">
    <property type="entry name" value="3-HYDROXYACYL-COA DEHYDROGENASE FAMILY PROTEIN"/>
    <property type="match status" value="1"/>
</dbReference>
<comment type="catalytic activity">
    <reaction evidence="7">
        <text>a (3S)-3-hydroxyacyl-CoA + NAD(+) = a 3-oxoacyl-CoA + NADH + H(+)</text>
        <dbReference type="Rhea" id="RHEA:22432"/>
        <dbReference type="ChEBI" id="CHEBI:15378"/>
        <dbReference type="ChEBI" id="CHEBI:57318"/>
        <dbReference type="ChEBI" id="CHEBI:57540"/>
        <dbReference type="ChEBI" id="CHEBI:57945"/>
        <dbReference type="ChEBI" id="CHEBI:90726"/>
        <dbReference type="EC" id="1.1.1.35"/>
    </reaction>
</comment>
<evidence type="ECO:0000313" key="10">
    <source>
        <dbReference type="EMBL" id="TXD68545.1"/>
    </source>
</evidence>
<evidence type="ECO:0000259" key="8">
    <source>
        <dbReference type="Pfam" id="PF00725"/>
    </source>
</evidence>
<dbReference type="Gene3D" id="3.40.50.720">
    <property type="entry name" value="NAD(P)-binding Rossmann-like Domain"/>
    <property type="match status" value="1"/>
</dbReference>
<dbReference type="GO" id="GO:0070403">
    <property type="term" value="F:NAD+ binding"/>
    <property type="evidence" value="ECO:0007669"/>
    <property type="project" value="InterPro"/>
</dbReference>
<dbReference type="EMBL" id="VORU01000010">
    <property type="protein sequence ID" value="TXD68545.1"/>
    <property type="molecule type" value="Genomic_DNA"/>
</dbReference>
<comment type="pathway">
    <text evidence="1">Lipid metabolism; fatty acid beta-oxidation.</text>
</comment>